<comment type="caution">
    <text evidence="1">The sequence shown here is derived from an EMBL/GenBank/DDBJ whole genome shotgun (WGS) entry which is preliminary data.</text>
</comment>
<proteinExistence type="predicted"/>
<name>A0A0F9X7Q6_TRIHA</name>
<dbReference type="Proteomes" id="UP000034112">
    <property type="component" value="Unassembled WGS sequence"/>
</dbReference>
<evidence type="ECO:0000313" key="2">
    <source>
        <dbReference type="Proteomes" id="UP000034112"/>
    </source>
</evidence>
<protein>
    <submittedName>
        <fullName evidence="1">Uncharacterized protein</fullName>
    </submittedName>
</protein>
<dbReference type="OrthoDB" id="2322999at2759"/>
<evidence type="ECO:0000313" key="1">
    <source>
        <dbReference type="EMBL" id="KKP00540.1"/>
    </source>
</evidence>
<organism evidence="1 2">
    <name type="scientific">Trichoderma harzianum</name>
    <name type="common">Hypocrea lixii</name>
    <dbReference type="NCBI Taxonomy" id="5544"/>
    <lineage>
        <taxon>Eukaryota</taxon>
        <taxon>Fungi</taxon>
        <taxon>Dikarya</taxon>
        <taxon>Ascomycota</taxon>
        <taxon>Pezizomycotina</taxon>
        <taxon>Sordariomycetes</taxon>
        <taxon>Hypocreomycetidae</taxon>
        <taxon>Hypocreales</taxon>
        <taxon>Hypocreaceae</taxon>
        <taxon>Trichoderma</taxon>
    </lineage>
</organism>
<gene>
    <name evidence="1" type="ORF">THAR02_07344</name>
</gene>
<accession>A0A0F9X7Q6</accession>
<reference evidence="2" key="1">
    <citation type="journal article" date="2015" name="Genome Announc.">
        <title>Draft whole-genome sequence of the biocontrol agent Trichoderma harzianum T6776.</title>
        <authorList>
            <person name="Baroncelli R."/>
            <person name="Piaggeschi G."/>
            <person name="Fiorini L."/>
            <person name="Bertolini E."/>
            <person name="Zapparata A."/>
            <person name="Pe M.E."/>
            <person name="Sarrocco S."/>
            <person name="Vannacci G."/>
        </authorList>
    </citation>
    <scope>NUCLEOTIDE SEQUENCE [LARGE SCALE GENOMIC DNA]</scope>
    <source>
        <strain evidence="2">T6776</strain>
    </source>
</reference>
<dbReference type="EMBL" id="JOKZ01000246">
    <property type="protein sequence ID" value="KKP00540.1"/>
    <property type="molecule type" value="Genomic_DNA"/>
</dbReference>
<sequence length="261" mass="28407">MALINAYPSTSLYNGIPFIHDMGDAAQIYADDLNYLKGLLDKHGMPPSVCIKLIHIHFHLNEGEILAISEISAPPYGQIPFLAPMTPDAETRVYGCHYIVDDASNLQPFEFTTNQRGVDLAAYPAFVSEFCAAVAQRGLKHKFGLSIKSGAAEHGSWIELDYPEKRATFLIPSHVSLPQSEHVEQRTTKTLFSSSKGEIENPSQPTGTHIHTEHYHAGQLMDDDKPIVEGVTTDGGLFLTGIPLDPASAFYTVVSAISAAA</sequence>
<dbReference type="AlphaFoldDB" id="A0A0F9X7Q6"/>
<dbReference type="OMA" id="RNSEHHR"/>